<gene>
    <name evidence="3" type="ORF">THTE_0376</name>
</gene>
<dbReference type="PROSITE" id="PS00409">
    <property type="entry name" value="PROKAR_NTER_METHYL"/>
    <property type="match status" value="1"/>
</dbReference>
<dbReference type="PANTHER" id="PTHR30093">
    <property type="entry name" value="GENERAL SECRETION PATHWAY PROTEIN G"/>
    <property type="match status" value="1"/>
</dbReference>
<feature type="transmembrane region" description="Helical" evidence="1">
    <location>
        <begin position="29"/>
        <end position="50"/>
    </location>
</feature>
<dbReference type="EMBL" id="CP018477">
    <property type="protein sequence ID" value="ASV72978.1"/>
    <property type="molecule type" value="Genomic_DNA"/>
</dbReference>
<dbReference type="InterPro" id="IPR012902">
    <property type="entry name" value="N_methyl_site"/>
</dbReference>
<organism evidence="3 4">
    <name type="scientific">Thermogutta terrifontis</name>
    <dbReference type="NCBI Taxonomy" id="1331910"/>
    <lineage>
        <taxon>Bacteria</taxon>
        <taxon>Pseudomonadati</taxon>
        <taxon>Planctomycetota</taxon>
        <taxon>Planctomycetia</taxon>
        <taxon>Pirellulales</taxon>
        <taxon>Thermoguttaceae</taxon>
        <taxon>Thermogutta</taxon>
    </lineage>
</organism>
<evidence type="ECO:0000259" key="2">
    <source>
        <dbReference type="Pfam" id="PF07596"/>
    </source>
</evidence>
<dbReference type="Gene3D" id="3.30.700.10">
    <property type="entry name" value="Glycoprotein, Type 4 Pilin"/>
    <property type="match status" value="1"/>
</dbReference>
<name>A0A286RAI6_9BACT</name>
<dbReference type="AlphaFoldDB" id="A0A286RAI6"/>
<sequence>MGQIKNGQRRHKTREFIAVNRDFVTGFTLVELLVVIAIIGILIALLLPAVQAAREAARRSQCTNNLKQLGLGLHNYHDVNGTLVYRSGGTNSTYGNLPWGWAANWQQRSGFVSLLPYIEQKAMYDQIRAGDPTGATNGGQPVAPEGGWPHWGWSVWNNSPDVLLCPSNDGIPDKNGRHTAYAFCVGDQVENANDSTDVRGLFCRNTTYRFSDIIDGTSNTIALSEQIVQDRGGVGDMGSDYTTQRNGEVEHVKAITTAVGGLAASPINCRATTDGKYYLAGRPVNSRRGVKWTFGPSIYVGFNTVLPPNSPSCAETQNSWGWDNNVVLPPSSRHPGGVNCLFADGSVRFISETIDTGNLAAYQPMRGQSVYGVWGALGSRAGGESVSSGF</sequence>
<dbReference type="InterPro" id="IPR027558">
    <property type="entry name" value="Pre_pil_HX9DG_C"/>
</dbReference>
<dbReference type="NCBIfam" id="TIGR04294">
    <property type="entry name" value="pre_pil_HX9DG"/>
    <property type="match status" value="1"/>
</dbReference>
<dbReference type="InterPro" id="IPR011453">
    <property type="entry name" value="DUF1559"/>
</dbReference>
<protein>
    <recommendedName>
        <fullName evidence="2">DUF1559 domain-containing protein</fullName>
    </recommendedName>
</protein>
<dbReference type="OrthoDB" id="241541at2"/>
<dbReference type="PANTHER" id="PTHR30093:SF2">
    <property type="entry name" value="TYPE II SECRETION SYSTEM PROTEIN H"/>
    <property type="match status" value="1"/>
</dbReference>
<evidence type="ECO:0000256" key="1">
    <source>
        <dbReference type="SAM" id="Phobius"/>
    </source>
</evidence>
<dbReference type="NCBIfam" id="TIGR02532">
    <property type="entry name" value="IV_pilin_GFxxxE"/>
    <property type="match status" value="1"/>
</dbReference>
<accession>A0A286RAI6</accession>
<dbReference type="Pfam" id="PF07963">
    <property type="entry name" value="N_methyl"/>
    <property type="match status" value="1"/>
</dbReference>
<keyword evidence="1" id="KW-0812">Transmembrane</keyword>
<feature type="domain" description="DUF1559" evidence="2">
    <location>
        <begin position="51"/>
        <end position="356"/>
    </location>
</feature>
<keyword evidence="4" id="KW-1185">Reference proteome</keyword>
<keyword evidence="1" id="KW-0472">Membrane</keyword>
<dbReference type="RefSeq" id="WP_095413735.1">
    <property type="nucleotide sequence ID" value="NZ_CP018477.1"/>
</dbReference>
<dbReference type="Proteomes" id="UP000215086">
    <property type="component" value="Chromosome"/>
</dbReference>
<dbReference type="InterPro" id="IPR045584">
    <property type="entry name" value="Pilin-like"/>
</dbReference>
<reference evidence="3 4" key="1">
    <citation type="journal article" name="Front. Microbiol.">
        <title>Sugar Metabolism of the First Thermophilic Planctomycete Thermogutta terrifontis: Comparative Genomic and Transcriptomic Approaches.</title>
        <authorList>
            <person name="Elcheninov A.G."/>
            <person name="Menzel P."/>
            <person name="Gudbergsdottir S.R."/>
            <person name="Slesarev A.I."/>
            <person name="Kadnikov V.V."/>
            <person name="Krogh A."/>
            <person name="Bonch-Osmolovskaya E.A."/>
            <person name="Peng X."/>
            <person name="Kublanov I.V."/>
        </authorList>
    </citation>
    <scope>NUCLEOTIDE SEQUENCE [LARGE SCALE GENOMIC DNA]</scope>
    <source>
        <strain evidence="3 4">R1</strain>
    </source>
</reference>
<evidence type="ECO:0000313" key="4">
    <source>
        <dbReference type="Proteomes" id="UP000215086"/>
    </source>
</evidence>
<dbReference type="Pfam" id="PF07596">
    <property type="entry name" value="SBP_bac_10"/>
    <property type="match status" value="1"/>
</dbReference>
<dbReference type="SUPFAM" id="SSF54523">
    <property type="entry name" value="Pili subunits"/>
    <property type="match status" value="1"/>
</dbReference>
<evidence type="ECO:0000313" key="3">
    <source>
        <dbReference type="EMBL" id="ASV72978.1"/>
    </source>
</evidence>
<proteinExistence type="predicted"/>
<keyword evidence="1" id="KW-1133">Transmembrane helix</keyword>
<dbReference type="KEGG" id="ttf:THTE_0376"/>